<dbReference type="Proteomes" id="UP001316803">
    <property type="component" value="Unassembled WGS sequence"/>
</dbReference>
<comment type="caution">
    <text evidence="1">The sequence shown here is derived from an EMBL/GenBank/DDBJ whole genome shotgun (WGS) entry which is preliminary data.</text>
</comment>
<dbReference type="EMBL" id="JAKLMC020000024">
    <property type="protein sequence ID" value="KAK5950783.1"/>
    <property type="molecule type" value="Genomic_DNA"/>
</dbReference>
<evidence type="ECO:0000313" key="1">
    <source>
        <dbReference type="EMBL" id="KAK5950783.1"/>
    </source>
</evidence>
<dbReference type="AlphaFoldDB" id="A0AAN8EG78"/>
<dbReference type="PANTHER" id="PTHR35332">
    <property type="entry name" value="REGULATION OF ENOLASE PROTEIN 1"/>
    <property type="match status" value="1"/>
</dbReference>
<evidence type="ECO:0000313" key="2">
    <source>
        <dbReference type="Proteomes" id="UP001316803"/>
    </source>
</evidence>
<reference evidence="1 2" key="1">
    <citation type="submission" date="2022-12" db="EMBL/GenBank/DDBJ databases">
        <title>Genomic features and morphological characterization of a novel Knufia sp. strain isolated from spacecraft assembly facility.</title>
        <authorList>
            <person name="Teixeira M."/>
            <person name="Chander A.M."/>
            <person name="Stajich J.E."/>
            <person name="Venkateswaran K."/>
        </authorList>
    </citation>
    <scope>NUCLEOTIDE SEQUENCE [LARGE SCALE GENOMIC DNA]</scope>
    <source>
        <strain evidence="1 2">FJI-L2-BK-P2</strain>
    </source>
</reference>
<sequence>MQLSSSVYEVLNTPPEFEHSDEATEYFSLTAPSNTKLSRKSLEEDELTAPMLLHRKRQPFTLAEVTVSVDFQADWDQGGLVIFLGGHPVQSQQSSRSLRRPYVVVDPRLNRTSHKWARVALEMTGGELHISTLVANPKCGVDWASTPAFPHIQGIHAADVSMPSLRLKLERVGADLWVWYMVPETQFQAGYVPTPEFVSRQWRKCREVVNFFDEQSMKDDVWVGCYASRPVEAEPEIDEGLFVEFEDLEIL</sequence>
<dbReference type="InterPro" id="IPR009784">
    <property type="entry name" value="DUF1349"/>
</dbReference>
<dbReference type="PANTHER" id="PTHR35332:SF3">
    <property type="entry name" value="FUCOSE-SPECIFIC LECTIN"/>
    <property type="match status" value="1"/>
</dbReference>
<organism evidence="1 2">
    <name type="scientific">Knufia fluminis</name>
    <dbReference type="NCBI Taxonomy" id="191047"/>
    <lineage>
        <taxon>Eukaryota</taxon>
        <taxon>Fungi</taxon>
        <taxon>Dikarya</taxon>
        <taxon>Ascomycota</taxon>
        <taxon>Pezizomycotina</taxon>
        <taxon>Eurotiomycetes</taxon>
        <taxon>Chaetothyriomycetidae</taxon>
        <taxon>Chaetothyriales</taxon>
        <taxon>Trichomeriaceae</taxon>
        <taxon>Knufia</taxon>
    </lineage>
</organism>
<keyword evidence="2" id="KW-1185">Reference proteome</keyword>
<proteinExistence type="predicted"/>
<protein>
    <submittedName>
        <fullName evidence="1">Uncharacterized protein</fullName>
    </submittedName>
</protein>
<name>A0AAN8EG78_9EURO</name>
<gene>
    <name evidence="1" type="ORF">OHC33_008166</name>
</gene>
<dbReference type="Gene3D" id="2.60.120.200">
    <property type="match status" value="1"/>
</dbReference>
<dbReference type="Pfam" id="PF07081">
    <property type="entry name" value="DUF1349"/>
    <property type="match status" value="1"/>
</dbReference>
<accession>A0AAN8EG78</accession>